<proteinExistence type="predicted"/>
<dbReference type="SUPFAM" id="SSF52540">
    <property type="entry name" value="P-loop containing nucleoside triphosphate hydrolases"/>
    <property type="match status" value="1"/>
</dbReference>
<dbReference type="InterPro" id="IPR056884">
    <property type="entry name" value="NPHP3-like_N"/>
</dbReference>
<reference evidence="3 4" key="1">
    <citation type="submission" date="2024-01" db="EMBL/GenBank/DDBJ databases">
        <title>A draft genome for a cacao thread blight-causing isolate of Paramarasmius palmivorus.</title>
        <authorList>
            <person name="Baruah I.K."/>
            <person name="Bukari Y."/>
            <person name="Amoako-Attah I."/>
            <person name="Meinhardt L.W."/>
            <person name="Bailey B.A."/>
            <person name="Cohen S.P."/>
        </authorList>
    </citation>
    <scope>NUCLEOTIDE SEQUENCE [LARGE SCALE GENOMIC DNA]</scope>
    <source>
        <strain evidence="3 4">GH-12</strain>
    </source>
</reference>
<feature type="domain" description="Nephrocystin 3-like N-terminal" evidence="2">
    <location>
        <begin position="82"/>
        <end position="234"/>
    </location>
</feature>
<dbReference type="AlphaFoldDB" id="A0AAW0D5A3"/>
<dbReference type="InterPro" id="IPR027417">
    <property type="entry name" value="P-loop_NTPase"/>
</dbReference>
<dbReference type="Gene3D" id="3.40.50.300">
    <property type="entry name" value="P-loop containing nucleotide triphosphate hydrolases"/>
    <property type="match status" value="1"/>
</dbReference>
<evidence type="ECO:0000313" key="4">
    <source>
        <dbReference type="Proteomes" id="UP001383192"/>
    </source>
</evidence>
<sequence>MSMHMFAGMDSDTISVQGARFFNITGDQHIRYGNTDVLDTLREVIGNVGASYNSSNRHPPPRCDPGSREDVLSIIRQSIDSPTSEDRLVWLHGPPGIGKTAIAQTFAENGAKEGYLATSFFFSRDDPTRNTSRPIFLHIAYGLATSIPYLRSAIRQAIQNNGHIVYASLEEQFQKLILEPCQFLSQFKWNFPWIVVIDGLDECTDSVERQRILNIILNACVHSDIRLRFLVCGRLEQDIGEVLNTDAFSPFVARISLGNYSITTSDQAGQDSSTAQAQ</sequence>
<comment type="caution">
    <text evidence="3">The sequence shown here is derived from an EMBL/GenBank/DDBJ whole genome shotgun (WGS) entry which is preliminary data.</text>
</comment>
<keyword evidence="4" id="KW-1185">Reference proteome</keyword>
<evidence type="ECO:0000259" key="2">
    <source>
        <dbReference type="Pfam" id="PF24883"/>
    </source>
</evidence>
<accession>A0AAW0D5A3</accession>
<evidence type="ECO:0000256" key="1">
    <source>
        <dbReference type="ARBA" id="ARBA00022737"/>
    </source>
</evidence>
<keyword evidence="1" id="KW-0677">Repeat</keyword>
<gene>
    <name evidence="3" type="ORF">VNI00_006928</name>
</gene>
<name>A0AAW0D5A3_9AGAR</name>
<dbReference type="Pfam" id="PF24883">
    <property type="entry name" value="NPHP3_N"/>
    <property type="match status" value="1"/>
</dbReference>
<organism evidence="3 4">
    <name type="scientific">Paramarasmius palmivorus</name>
    <dbReference type="NCBI Taxonomy" id="297713"/>
    <lineage>
        <taxon>Eukaryota</taxon>
        <taxon>Fungi</taxon>
        <taxon>Dikarya</taxon>
        <taxon>Basidiomycota</taxon>
        <taxon>Agaricomycotina</taxon>
        <taxon>Agaricomycetes</taxon>
        <taxon>Agaricomycetidae</taxon>
        <taxon>Agaricales</taxon>
        <taxon>Marasmiineae</taxon>
        <taxon>Marasmiaceae</taxon>
        <taxon>Paramarasmius</taxon>
    </lineage>
</organism>
<protein>
    <recommendedName>
        <fullName evidence="2">Nephrocystin 3-like N-terminal domain-containing protein</fullName>
    </recommendedName>
</protein>
<dbReference type="Proteomes" id="UP001383192">
    <property type="component" value="Unassembled WGS sequence"/>
</dbReference>
<dbReference type="EMBL" id="JAYKXP010000022">
    <property type="protein sequence ID" value="KAK7045933.1"/>
    <property type="molecule type" value="Genomic_DNA"/>
</dbReference>
<dbReference type="PANTHER" id="PTHR10039:SF14">
    <property type="entry name" value="NACHT DOMAIN-CONTAINING PROTEIN"/>
    <property type="match status" value="1"/>
</dbReference>
<evidence type="ECO:0000313" key="3">
    <source>
        <dbReference type="EMBL" id="KAK7045933.1"/>
    </source>
</evidence>
<dbReference type="PANTHER" id="PTHR10039">
    <property type="entry name" value="AMELOGENIN"/>
    <property type="match status" value="1"/>
</dbReference>